<dbReference type="EMBL" id="JBAWTH010000002">
    <property type="protein sequence ID" value="KAL2292811.1"/>
    <property type="molecule type" value="Genomic_DNA"/>
</dbReference>
<evidence type="ECO:0000313" key="1">
    <source>
        <dbReference type="EMBL" id="KAL2292811.1"/>
    </source>
</evidence>
<reference evidence="1 2" key="1">
    <citation type="submission" date="2024-03" db="EMBL/GenBank/DDBJ databases">
        <title>A high-quality draft genome sequence of Diaporthe vaccinii, a causative agent of upright dieback and viscid rot disease in cranberry plants.</title>
        <authorList>
            <person name="Sarrasin M."/>
            <person name="Lang B.F."/>
            <person name="Burger G."/>
        </authorList>
    </citation>
    <scope>NUCLEOTIDE SEQUENCE [LARGE SCALE GENOMIC DNA]</scope>
    <source>
        <strain evidence="1 2">IS7</strain>
    </source>
</reference>
<protein>
    <submittedName>
        <fullName evidence="1">Uncharacterized protein</fullName>
    </submittedName>
</protein>
<accession>A0ABR4FE62</accession>
<proteinExistence type="predicted"/>
<dbReference type="Proteomes" id="UP001600888">
    <property type="component" value="Unassembled WGS sequence"/>
</dbReference>
<organism evidence="1 2">
    <name type="scientific">Diaporthe vaccinii</name>
    <dbReference type="NCBI Taxonomy" id="105482"/>
    <lineage>
        <taxon>Eukaryota</taxon>
        <taxon>Fungi</taxon>
        <taxon>Dikarya</taxon>
        <taxon>Ascomycota</taxon>
        <taxon>Pezizomycotina</taxon>
        <taxon>Sordariomycetes</taxon>
        <taxon>Sordariomycetidae</taxon>
        <taxon>Diaporthales</taxon>
        <taxon>Diaporthaceae</taxon>
        <taxon>Diaporthe</taxon>
        <taxon>Diaporthe eres species complex</taxon>
    </lineage>
</organism>
<name>A0ABR4FE62_9PEZI</name>
<keyword evidence="2" id="KW-1185">Reference proteome</keyword>
<gene>
    <name evidence="1" type="ORF">FJTKL_07875</name>
</gene>
<sequence length="71" mass="8232">MIGLSGPRQEYQRQRAHVYLRKQSEKVPLRAKGPKYGAIQAARVWMKMHGAEVLANEIMRPTYTGVQWCPY</sequence>
<evidence type="ECO:0000313" key="2">
    <source>
        <dbReference type="Proteomes" id="UP001600888"/>
    </source>
</evidence>
<comment type="caution">
    <text evidence="1">The sequence shown here is derived from an EMBL/GenBank/DDBJ whole genome shotgun (WGS) entry which is preliminary data.</text>
</comment>